<evidence type="ECO:0000256" key="7">
    <source>
        <dbReference type="ARBA" id="ARBA00023002"/>
    </source>
</evidence>
<dbReference type="AlphaFoldDB" id="A0AAV5T5Y8"/>
<reference evidence="13" key="1">
    <citation type="submission" date="2023-10" db="EMBL/GenBank/DDBJ databases">
        <title>Genome assembly of Pristionchus species.</title>
        <authorList>
            <person name="Yoshida K."/>
            <person name="Sommer R.J."/>
        </authorList>
    </citation>
    <scope>NUCLEOTIDE SEQUENCE</scope>
    <source>
        <strain evidence="13">RS0144</strain>
    </source>
</reference>
<comment type="cofactor">
    <cofactor evidence="11">
        <name>heme</name>
        <dbReference type="ChEBI" id="CHEBI:30413"/>
    </cofactor>
</comment>
<evidence type="ECO:0008006" key="15">
    <source>
        <dbReference type="Google" id="ProtNLM"/>
    </source>
</evidence>
<dbReference type="InterPro" id="IPR017972">
    <property type="entry name" value="Cyt_P450_CS"/>
</dbReference>
<evidence type="ECO:0000256" key="11">
    <source>
        <dbReference type="PIRSR" id="PIRSR602401-1"/>
    </source>
</evidence>
<dbReference type="GO" id="GO:0020037">
    <property type="term" value="F:heme binding"/>
    <property type="evidence" value="ECO:0007669"/>
    <property type="project" value="InterPro"/>
</dbReference>
<comment type="similarity">
    <text evidence="2 12">Belongs to the cytochrome P450 family.</text>
</comment>
<evidence type="ECO:0000313" key="14">
    <source>
        <dbReference type="Proteomes" id="UP001432027"/>
    </source>
</evidence>
<dbReference type="EMBL" id="BTSX01000003">
    <property type="protein sequence ID" value="GMS89054.1"/>
    <property type="molecule type" value="Genomic_DNA"/>
</dbReference>
<feature type="binding site" description="axial binding residue" evidence="11">
    <location>
        <position position="291"/>
    </location>
    <ligand>
        <name>heme</name>
        <dbReference type="ChEBI" id="CHEBI:30413"/>
    </ligand>
    <ligandPart>
        <name>Fe</name>
        <dbReference type="ChEBI" id="CHEBI:18248"/>
    </ligandPart>
</feature>
<sequence length="321" mass="36867">EEKLKREGEVNMLDFYQEFTLDVISKIALGQKDVKMFENPLMELCRQIFSGPQATFISTILLTMPAIKKPLLFVLGKLARYRQHPYLKLLRDVEEAVEQRKKAREEGSPSSGDFIDVFLDAEVDSTEVQSVADTKVSRKLVFDEIVSQCIVMLLAGFETTANSLSYVTHFLATHPNVQENMREEILAVRHNESIEYEELAELKYTEAAIKESLRHYPLASFVVSRECEKDTSIGGIKLEKGDNILTDTWSLHMDKEIWGEDAEEFRPERWLEESSRPRVAFQSFGEGPRMCIGMRLAYMEEKTAIAHILKNFRITKSKNTV</sequence>
<evidence type="ECO:0000256" key="9">
    <source>
        <dbReference type="ARBA" id="ARBA00023033"/>
    </source>
</evidence>
<feature type="non-terminal residue" evidence="13">
    <location>
        <position position="1"/>
    </location>
</feature>
<dbReference type="PRINTS" id="PR00385">
    <property type="entry name" value="P450"/>
</dbReference>
<dbReference type="GO" id="GO:0005506">
    <property type="term" value="F:iron ion binding"/>
    <property type="evidence" value="ECO:0007669"/>
    <property type="project" value="InterPro"/>
</dbReference>
<dbReference type="GO" id="GO:0004497">
    <property type="term" value="F:monooxygenase activity"/>
    <property type="evidence" value="ECO:0007669"/>
    <property type="project" value="UniProtKB-KW"/>
</dbReference>
<dbReference type="PANTHER" id="PTHR24282:SF248">
    <property type="entry name" value="CYTOCHROME P450 CYP13A1-RELATED"/>
    <property type="match status" value="1"/>
</dbReference>
<dbReference type="InterPro" id="IPR050665">
    <property type="entry name" value="Cytochrome_P450_Monooxygen"/>
</dbReference>
<keyword evidence="6" id="KW-1133">Transmembrane helix</keyword>
<dbReference type="PANTHER" id="PTHR24282">
    <property type="entry name" value="CYTOCHROME P450 FAMILY MEMBER"/>
    <property type="match status" value="1"/>
</dbReference>
<accession>A0AAV5T5Y8</accession>
<comment type="subcellular location">
    <subcellularLocation>
        <location evidence="1">Membrane</location>
    </subcellularLocation>
</comment>
<evidence type="ECO:0000256" key="1">
    <source>
        <dbReference type="ARBA" id="ARBA00004370"/>
    </source>
</evidence>
<keyword evidence="14" id="KW-1185">Reference proteome</keyword>
<dbReference type="InterPro" id="IPR001128">
    <property type="entry name" value="Cyt_P450"/>
</dbReference>
<protein>
    <recommendedName>
        <fullName evidence="15">Cytochrome P450</fullName>
    </recommendedName>
</protein>
<evidence type="ECO:0000256" key="5">
    <source>
        <dbReference type="ARBA" id="ARBA00022723"/>
    </source>
</evidence>
<feature type="non-terminal residue" evidence="13">
    <location>
        <position position="321"/>
    </location>
</feature>
<keyword evidence="7 12" id="KW-0560">Oxidoreductase</keyword>
<dbReference type="SUPFAM" id="SSF48264">
    <property type="entry name" value="Cytochrome P450"/>
    <property type="match status" value="1"/>
</dbReference>
<dbReference type="InterPro" id="IPR036396">
    <property type="entry name" value="Cyt_P450_sf"/>
</dbReference>
<keyword evidence="4" id="KW-0812">Transmembrane</keyword>
<comment type="caution">
    <text evidence="13">The sequence shown here is derived from an EMBL/GenBank/DDBJ whole genome shotgun (WGS) entry which is preliminary data.</text>
</comment>
<evidence type="ECO:0000256" key="12">
    <source>
        <dbReference type="RuleBase" id="RU000461"/>
    </source>
</evidence>
<dbReference type="GO" id="GO:0016020">
    <property type="term" value="C:membrane"/>
    <property type="evidence" value="ECO:0007669"/>
    <property type="project" value="UniProtKB-SubCell"/>
</dbReference>
<evidence type="ECO:0000256" key="3">
    <source>
        <dbReference type="ARBA" id="ARBA00022617"/>
    </source>
</evidence>
<dbReference type="Gene3D" id="1.10.630.10">
    <property type="entry name" value="Cytochrome P450"/>
    <property type="match status" value="1"/>
</dbReference>
<gene>
    <name evidence="13" type="ORF">PENTCL1PPCAC_11229</name>
</gene>
<evidence type="ECO:0000256" key="4">
    <source>
        <dbReference type="ARBA" id="ARBA00022692"/>
    </source>
</evidence>
<keyword evidence="9 12" id="KW-0503">Monooxygenase</keyword>
<dbReference type="GO" id="GO:0016705">
    <property type="term" value="F:oxidoreductase activity, acting on paired donors, with incorporation or reduction of molecular oxygen"/>
    <property type="evidence" value="ECO:0007669"/>
    <property type="project" value="InterPro"/>
</dbReference>
<proteinExistence type="inferred from homology"/>
<keyword evidence="8 11" id="KW-0408">Iron</keyword>
<dbReference type="PROSITE" id="PS00086">
    <property type="entry name" value="CYTOCHROME_P450"/>
    <property type="match status" value="1"/>
</dbReference>
<organism evidence="13 14">
    <name type="scientific">Pristionchus entomophagus</name>
    <dbReference type="NCBI Taxonomy" id="358040"/>
    <lineage>
        <taxon>Eukaryota</taxon>
        <taxon>Metazoa</taxon>
        <taxon>Ecdysozoa</taxon>
        <taxon>Nematoda</taxon>
        <taxon>Chromadorea</taxon>
        <taxon>Rhabditida</taxon>
        <taxon>Rhabditina</taxon>
        <taxon>Diplogasteromorpha</taxon>
        <taxon>Diplogasteroidea</taxon>
        <taxon>Neodiplogasteridae</taxon>
        <taxon>Pristionchus</taxon>
    </lineage>
</organism>
<dbReference type="Pfam" id="PF00067">
    <property type="entry name" value="p450"/>
    <property type="match status" value="1"/>
</dbReference>
<evidence type="ECO:0000256" key="8">
    <source>
        <dbReference type="ARBA" id="ARBA00023004"/>
    </source>
</evidence>
<name>A0AAV5T5Y8_9BILA</name>
<dbReference type="PRINTS" id="PR00463">
    <property type="entry name" value="EP450I"/>
</dbReference>
<evidence type="ECO:0000256" key="6">
    <source>
        <dbReference type="ARBA" id="ARBA00022989"/>
    </source>
</evidence>
<evidence type="ECO:0000313" key="13">
    <source>
        <dbReference type="EMBL" id="GMS89054.1"/>
    </source>
</evidence>
<keyword evidence="5 11" id="KW-0479">Metal-binding</keyword>
<dbReference type="Proteomes" id="UP001432027">
    <property type="component" value="Unassembled WGS sequence"/>
</dbReference>
<evidence type="ECO:0000256" key="10">
    <source>
        <dbReference type="ARBA" id="ARBA00023136"/>
    </source>
</evidence>
<keyword evidence="10" id="KW-0472">Membrane</keyword>
<evidence type="ECO:0000256" key="2">
    <source>
        <dbReference type="ARBA" id="ARBA00010617"/>
    </source>
</evidence>
<dbReference type="InterPro" id="IPR002401">
    <property type="entry name" value="Cyt_P450_E_grp-I"/>
</dbReference>
<keyword evidence="3 11" id="KW-0349">Heme</keyword>